<dbReference type="PANTHER" id="PTHR10989">
    <property type="entry name" value="ANDROGEN-INDUCED PROTEIN 1-RELATED"/>
    <property type="match status" value="1"/>
</dbReference>
<evidence type="ECO:0000256" key="2">
    <source>
        <dbReference type="ARBA" id="ARBA00022692"/>
    </source>
</evidence>
<feature type="transmembrane region" description="Helical" evidence="5">
    <location>
        <begin position="46"/>
        <end position="67"/>
    </location>
</feature>
<evidence type="ECO:0000256" key="1">
    <source>
        <dbReference type="ARBA" id="ARBA00004127"/>
    </source>
</evidence>
<keyword evidence="4 5" id="KW-0472">Membrane</keyword>
<dbReference type="Pfam" id="PF04750">
    <property type="entry name" value="Far-17a_AIG1"/>
    <property type="match status" value="1"/>
</dbReference>
<feature type="transmembrane region" description="Helical" evidence="5">
    <location>
        <begin position="79"/>
        <end position="102"/>
    </location>
</feature>
<evidence type="ECO:0000256" key="3">
    <source>
        <dbReference type="ARBA" id="ARBA00022989"/>
    </source>
</evidence>
<dbReference type="Proteomes" id="UP000183365">
    <property type="component" value="Unassembled WGS sequence"/>
</dbReference>
<sequence length="232" mass="27131">MGLAYLQGLFNLSLSCSGIYGLYKCTSIILPPKLVQAGHKQFLTNISLFICIIQEITTFVSCSYYKDKNQKIKFLAEEILLPISLVLESVVTSVYWPLKIFFTHLIYQKNPNYAQKNRNEYLPLHIDMCLHLFPFIGMLVNFFYFKKDKFVIQNNTIVLSICYVFGWTYILWLKFLIPEGAKYPYPFLDIEEPYKTLIMLTVTNVGFAFLKIFQWLKKDTSVSKSNKDKKEL</sequence>
<organism evidence="6 7">
    <name type="scientific">Hanseniaspora guilliermondii</name>
    <dbReference type="NCBI Taxonomy" id="56406"/>
    <lineage>
        <taxon>Eukaryota</taxon>
        <taxon>Fungi</taxon>
        <taxon>Dikarya</taxon>
        <taxon>Ascomycota</taxon>
        <taxon>Saccharomycotina</taxon>
        <taxon>Saccharomycetes</taxon>
        <taxon>Saccharomycodales</taxon>
        <taxon>Saccharomycodaceae</taxon>
        <taxon>Hanseniaspora</taxon>
    </lineage>
</organism>
<comment type="subcellular location">
    <subcellularLocation>
        <location evidence="1">Endomembrane system</location>
        <topology evidence="1">Multi-pass membrane protein</topology>
    </subcellularLocation>
</comment>
<name>A0A1L0B121_9ASCO</name>
<dbReference type="InterPro" id="IPR006838">
    <property type="entry name" value="ADTRP_AIG1"/>
</dbReference>
<protein>
    <submittedName>
        <fullName evidence="6">Uncharacterized protein</fullName>
    </submittedName>
</protein>
<dbReference type="PANTHER" id="PTHR10989:SF16">
    <property type="entry name" value="AT02829P-RELATED"/>
    <property type="match status" value="1"/>
</dbReference>
<reference evidence="7" key="1">
    <citation type="submission" date="2016-11" db="EMBL/GenBank/DDBJ databases">
        <authorList>
            <person name="Guldener U."/>
        </authorList>
    </citation>
    <scope>NUCLEOTIDE SEQUENCE [LARGE SCALE GENOMIC DNA]</scope>
</reference>
<feature type="transmembrane region" description="Helical" evidence="5">
    <location>
        <begin position="197"/>
        <end position="216"/>
    </location>
</feature>
<keyword evidence="7" id="KW-1185">Reference proteome</keyword>
<dbReference type="GO" id="GO:0016020">
    <property type="term" value="C:membrane"/>
    <property type="evidence" value="ECO:0007669"/>
    <property type="project" value="InterPro"/>
</dbReference>
<evidence type="ECO:0000313" key="7">
    <source>
        <dbReference type="Proteomes" id="UP000183365"/>
    </source>
</evidence>
<evidence type="ECO:0000313" key="6">
    <source>
        <dbReference type="EMBL" id="SGZ40112.1"/>
    </source>
</evidence>
<gene>
    <name evidence="6" type="ORF">HGUI_02312</name>
</gene>
<evidence type="ECO:0000256" key="5">
    <source>
        <dbReference type="SAM" id="Phobius"/>
    </source>
</evidence>
<feature type="transmembrane region" description="Helical" evidence="5">
    <location>
        <begin position="157"/>
        <end position="177"/>
    </location>
</feature>
<evidence type="ECO:0000256" key="4">
    <source>
        <dbReference type="ARBA" id="ARBA00023136"/>
    </source>
</evidence>
<dbReference type="OrthoDB" id="1898221at2759"/>
<feature type="transmembrane region" description="Helical" evidence="5">
    <location>
        <begin position="122"/>
        <end position="145"/>
    </location>
</feature>
<dbReference type="GO" id="GO:0005783">
    <property type="term" value="C:endoplasmic reticulum"/>
    <property type="evidence" value="ECO:0007669"/>
    <property type="project" value="EnsemblFungi"/>
</dbReference>
<keyword evidence="2 5" id="KW-0812">Transmembrane</keyword>
<proteinExistence type="predicted"/>
<accession>A0A1L0B121</accession>
<dbReference type="EMBL" id="FQNF01000039">
    <property type="protein sequence ID" value="SGZ40112.1"/>
    <property type="molecule type" value="Genomic_DNA"/>
</dbReference>
<keyword evidence="3 5" id="KW-1133">Transmembrane helix</keyword>
<dbReference type="AlphaFoldDB" id="A0A1L0B121"/>
<dbReference type="VEuPathDB" id="FungiDB:HGUI_02312"/>